<dbReference type="PANTHER" id="PTHR21666">
    <property type="entry name" value="PEPTIDASE-RELATED"/>
    <property type="match status" value="1"/>
</dbReference>
<organism evidence="5">
    <name type="scientific">candidate division WOR-3 bacterium</name>
    <dbReference type="NCBI Taxonomy" id="2052148"/>
    <lineage>
        <taxon>Bacteria</taxon>
        <taxon>Bacteria division WOR-3</taxon>
    </lineage>
</organism>
<proteinExistence type="predicted"/>
<dbReference type="InterPro" id="IPR050570">
    <property type="entry name" value="Cell_wall_metabolism_enzyme"/>
</dbReference>
<accession>A0A7V0T5G2</accession>
<sequence>MTGKRQVSFLVTTNYNSRSHRGTLSLAAVRLAGVIAALLLVLVVFALVLGWAGLHRTARLSYLETRNVQLEAEFVRVAELRQRLDRLEELERRYAEMLGVELTPPPVDWSVLPGDRDDIEDAAPDAWGSAPVPSLRPVEEFVVSRRFSRDHPGVDLAARAGTPVRASADGVVAEASEDSIFGHHLRLTHPGGFETFYGHLRERQAAVGDSVRAGQPIGTVGSTGRSTAPHLHFEVRRYGEPVDPAELMVLR</sequence>
<keyword evidence="2" id="KW-0175">Coiled coil</keyword>
<keyword evidence="1" id="KW-0732">Signal</keyword>
<keyword evidence="3" id="KW-1133">Transmembrane helix</keyword>
<feature type="coiled-coil region" evidence="2">
    <location>
        <begin position="70"/>
        <end position="97"/>
    </location>
</feature>
<dbReference type="EMBL" id="DSBX01000124">
    <property type="protein sequence ID" value="HDQ99268.1"/>
    <property type="molecule type" value="Genomic_DNA"/>
</dbReference>
<dbReference type="Pfam" id="PF01551">
    <property type="entry name" value="Peptidase_M23"/>
    <property type="match status" value="1"/>
</dbReference>
<gene>
    <name evidence="5" type="ORF">ENN51_03150</name>
</gene>
<keyword evidence="3" id="KW-0812">Transmembrane</keyword>
<dbReference type="PANTHER" id="PTHR21666:SF289">
    <property type="entry name" value="L-ALA--D-GLU ENDOPEPTIDASE"/>
    <property type="match status" value="1"/>
</dbReference>
<name>A0A7V0T5G2_UNCW3</name>
<keyword evidence="3" id="KW-0472">Membrane</keyword>
<feature type="transmembrane region" description="Helical" evidence="3">
    <location>
        <begin position="31"/>
        <end position="54"/>
    </location>
</feature>
<evidence type="ECO:0000256" key="3">
    <source>
        <dbReference type="SAM" id="Phobius"/>
    </source>
</evidence>
<dbReference type="SUPFAM" id="SSF51261">
    <property type="entry name" value="Duplicated hybrid motif"/>
    <property type="match status" value="1"/>
</dbReference>
<evidence type="ECO:0000256" key="1">
    <source>
        <dbReference type="ARBA" id="ARBA00022729"/>
    </source>
</evidence>
<feature type="domain" description="M23ase beta-sheet core" evidence="4">
    <location>
        <begin position="150"/>
        <end position="244"/>
    </location>
</feature>
<comment type="caution">
    <text evidence="5">The sequence shown here is derived from an EMBL/GenBank/DDBJ whole genome shotgun (WGS) entry which is preliminary data.</text>
</comment>
<dbReference type="AlphaFoldDB" id="A0A7V0T5G2"/>
<evidence type="ECO:0000259" key="4">
    <source>
        <dbReference type="Pfam" id="PF01551"/>
    </source>
</evidence>
<dbReference type="CDD" id="cd12797">
    <property type="entry name" value="M23_peptidase"/>
    <property type="match status" value="1"/>
</dbReference>
<dbReference type="Gene3D" id="2.70.70.10">
    <property type="entry name" value="Glucose Permease (Domain IIA)"/>
    <property type="match status" value="1"/>
</dbReference>
<reference evidence="5" key="1">
    <citation type="journal article" date="2020" name="mSystems">
        <title>Genome- and Community-Level Interaction Insights into Carbon Utilization and Element Cycling Functions of Hydrothermarchaeota in Hydrothermal Sediment.</title>
        <authorList>
            <person name="Zhou Z."/>
            <person name="Liu Y."/>
            <person name="Xu W."/>
            <person name="Pan J."/>
            <person name="Luo Z.H."/>
            <person name="Li M."/>
        </authorList>
    </citation>
    <scope>NUCLEOTIDE SEQUENCE [LARGE SCALE GENOMIC DNA]</scope>
    <source>
        <strain evidence="5">SpSt-1182</strain>
    </source>
</reference>
<evidence type="ECO:0000256" key="2">
    <source>
        <dbReference type="SAM" id="Coils"/>
    </source>
</evidence>
<evidence type="ECO:0000313" key="5">
    <source>
        <dbReference type="EMBL" id="HDQ99268.1"/>
    </source>
</evidence>
<dbReference type="InterPro" id="IPR011055">
    <property type="entry name" value="Dup_hybrid_motif"/>
</dbReference>
<protein>
    <submittedName>
        <fullName evidence="5">M23 family metallopeptidase</fullName>
    </submittedName>
</protein>
<dbReference type="InterPro" id="IPR016047">
    <property type="entry name" value="M23ase_b-sheet_dom"/>
</dbReference>
<dbReference type="GO" id="GO:0004222">
    <property type="term" value="F:metalloendopeptidase activity"/>
    <property type="evidence" value="ECO:0007669"/>
    <property type="project" value="TreeGrafter"/>
</dbReference>
<dbReference type="Proteomes" id="UP000885672">
    <property type="component" value="Unassembled WGS sequence"/>
</dbReference>